<comment type="caution">
    <text evidence="1">The sequence shown here is derived from an EMBL/GenBank/DDBJ whole genome shotgun (WGS) entry which is preliminary data.</text>
</comment>
<evidence type="ECO:0000313" key="2">
    <source>
        <dbReference type="Proteomes" id="UP000586454"/>
    </source>
</evidence>
<dbReference type="SUPFAM" id="SSF54285">
    <property type="entry name" value="MoaD/ThiS"/>
    <property type="match status" value="1"/>
</dbReference>
<dbReference type="InterPro" id="IPR012675">
    <property type="entry name" value="Beta-grasp_dom_sf"/>
</dbReference>
<name>A0A6V6Y5X9_9FIRM</name>
<dbReference type="InterPro" id="IPR003749">
    <property type="entry name" value="ThiS/MoaD-like"/>
</dbReference>
<dbReference type="PANTHER" id="PTHR34472">
    <property type="entry name" value="SULFUR CARRIER PROTEIN THIS"/>
    <property type="match status" value="1"/>
</dbReference>
<proteinExistence type="predicted"/>
<dbReference type="InterPro" id="IPR010035">
    <property type="entry name" value="Thi_S"/>
</dbReference>
<dbReference type="AlphaFoldDB" id="A0A6V6Y5X9"/>
<dbReference type="EMBL" id="CAIJCS010000019">
    <property type="protein sequence ID" value="CAC9931953.1"/>
    <property type="molecule type" value="Genomic_DNA"/>
</dbReference>
<dbReference type="PANTHER" id="PTHR34472:SF1">
    <property type="entry name" value="SULFUR CARRIER PROTEIN THIS"/>
    <property type="match status" value="1"/>
</dbReference>
<evidence type="ECO:0000313" key="1">
    <source>
        <dbReference type="EMBL" id="CAC9931953.1"/>
    </source>
</evidence>
<accession>A0A6V6Y5X9</accession>
<dbReference type="Proteomes" id="UP000586454">
    <property type="component" value="Unassembled WGS sequence"/>
</dbReference>
<dbReference type="Pfam" id="PF02597">
    <property type="entry name" value="ThiS"/>
    <property type="match status" value="1"/>
</dbReference>
<keyword evidence="2" id="KW-1185">Reference proteome</keyword>
<protein>
    <submittedName>
        <fullName evidence="1">Thiamine biosynthesis protein ThiS</fullName>
    </submittedName>
</protein>
<gene>
    <name evidence="1" type="ORF">PEPNEM18_01140</name>
</gene>
<dbReference type="InterPro" id="IPR016155">
    <property type="entry name" value="Mopterin_synth/thiamin_S_b"/>
</dbReference>
<dbReference type="CDD" id="cd00565">
    <property type="entry name" value="Ubl_ThiS"/>
    <property type="match status" value="1"/>
</dbReference>
<reference evidence="1 2" key="1">
    <citation type="submission" date="2020-06" db="EMBL/GenBank/DDBJ databases">
        <authorList>
            <person name="Criscuolo A."/>
        </authorList>
    </citation>
    <scope>NUCLEOTIDE SEQUENCE [LARGE SCALE GENOMIC DNA]</scope>
    <source>
        <strain evidence="1">1804121828</strain>
    </source>
</reference>
<organism evidence="1 2">
    <name type="scientific">Aedoeadaptatus nemausensis</name>
    <dbReference type="NCBI Taxonomy" id="2582829"/>
    <lineage>
        <taxon>Bacteria</taxon>
        <taxon>Bacillati</taxon>
        <taxon>Bacillota</taxon>
        <taxon>Tissierellia</taxon>
        <taxon>Tissierellales</taxon>
        <taxon>Peptoniphilaceae</taxon>
        <taxon>Aedoeadaptatus</taxon>
    </lineage>
</organism>
<dbReference type="Gene3D" id="3.10.20.30">
    <property type="match status" value="1"/>
</dbReference>
<dbReference type="NCBIfam" id="TIGR01683">
    <property type="entry name" value="thiS"/>
    <property type="match status" value="1"/>
</dbReference>
<sequence>MKINGKTFKLNGPQPLRRVLLEAGFDPEAVALEKNKELIRRVDFDATTVEDEDVLEVFSFTGGG</sequence>
<dbReference type="RefSeq" id="WP_180500136.1">
    <property type="nucleotide sequence ID" value="NZ_CAIJCS010000019.1"/>
</dbReference>